<dbReference type="AlphaFoldDB" id="A0A1I6LMW8"/>
<gene>
    <name evidence="1" type="ORF">SAMN05192580_2995</name>
</gene>
<dbReference type="EMBL" id="FOZG01000002">
    <property type="protein sequence ID" value="SFS04795.1"/>
    <property type="molecule type" value="Genomic_DNA"/>
</dbReference>
<keyword evidence="2" id="KW-1185">Reference proteome</keyword>
<evidence type="ECO:0000313" key="2">
    <source>
        <dbReference type="Proteomes" id="UP000198824"/>
    </source>
</evidence>
<dbReference type="InterPro" id="IPR036249">
    <property type="entry name" value="Thioredoxin-like_sf"/>
</dbReference>
<protein>
    <submittedName>
        <fullName evidence="1">Predicted dithiol-disulfide oxidoreductase, DUF899 family</fullName>
    </submittedName>
</protein>
<dbReference type="RefSeq" id="WP_093315774.1">
    <property type="nucleotide sequence ID" value="NZ_FOZG01000002.1"/>
</dbReference>
<dbReference type="Pfam" id="PF05988">
    <property type="entry name" value="DUF899"/>
    <property type="match status" value="1"/>
</dbReference>
<dbReference type="Proteomes" id="UP000198824">
    <property type="component" value="Unassembled WGS sequence"/>
</dbReference>
<dbReference type="STRING" id="1166337.SAMN05192580_2995"/>
<dbReference type="InterPro" id="IPR010296">
    <property type="entry name" value="DUF899_thioredox"/>
</dbReference>
<sequence length="233" mass="25882">MSDALEPVEPMAARTPVRWPGESEAYRAARTALLAEEYRLRRTREAVAAQRRALPPGPVFEDRYRFEGPGGETNLAGLFGDHDTLVVYVMMFAPQGGRTRPCPMCTSTIAAWDQSIPSMRRNFAPAVVARRTSAADMQAFAAERGWRNLPLFADLDGRFVADLQAVGPDDMDNPGLAVFTRAGGTIRLFWADEMALPDPGQDPRGQADFQPLWTLLDLTPEGRRPDWYPTLDD</sequence>
<dbReference type="OrthoDB" id="7335590at2"/>
<organism evidence="1 2">
    <name type="scientific">Sphingomonas jatrophae</name>
    <dbReference type="NCBI Taxonomy" id="1166337"/>
    <lineage>
        <taxon>Bacteria</taxon>
        <taxon>Pseudomonadati</taxon>
        <taxon>Pseudomonadota</taxon>
        <taxon>Alphaproteobacteria</taxon>
        <taxon>Sphingomonadales</taxon>
        <taxon>Sphingomonadaceae</taxon>
        <taxon>Sphingomonas</taxon>
    </lineage>
</organism>
<accession>A0A1I6LMW8</accession>
<dbReference type="Gene3D" id="3.40.30.10">
    <property type="entry name" value="Glutaredoxin"/>
    <property type="match status" value="1"/>
</dbReference>
<dbReference type="SUPFAM" id="SSF52833">
    <property type="entry name" value="Thioredoxin-like"/>
    <property type="match status" value="1"/>
</dbReference>
<reference evidence="1 2" key="1">
    <citation type="submission" date="2016-10" db="EMBL/GenBank/DDBJ databases">
        <authorList>
            <person name="de Groot N.N."/>
        </authorList>
    </citation>
    <scope>NUCLEOTIDE SEQUENCE [LARGE SCALE GENOMIC DNA]</scope>
    <source>
        <strain evidence="1 2">S5-249</strain>
    </source>
</reference>
<proteinExistence type="predicted"/>
<evidence type="ECO:0000313" key="1">
    <source>
        <dbReference type="EMBL" id="SFS04795.1"/>
    </source>
</evidence>
<name>A0A1I6LMW8_9SPHN</name>